<evidence type="ECO:0000313" key="1">
    <source>
        <dbReference type="EMBL" id="KAJ1885737.1"/>
    </source>
</evidence>
<keyword evidence="2" id="KW-1185">Reference proteome</keyword>
<proteinExistence type="predicted"/>
<comment type="caution">
    <text evidence="1">The sequence shown here is derived from an EMBL/GenBank/DDBJ whole genome shotgun (WGS) entry which is preliminary data.</text>
</comment>
<dbReference type="EMBL" id="JANBPG010002449">
    <property type="protein sequence ID" value="KAJ1885737.1"/>
    <property type="molecule type" value="Genomic_DNA"/>
</dbReference>
<gene>
    <name evidence="1" type="ORF">LPJ66_009976</name>
</gene>
<dbReference type="Proteomes" id="UP001150581">
    <property type="component" value="Unassembled WGS sequence"/>
</dbReference>
<accession>A0ACC1I5D3</accession>
<protein>
    <submittedName>
        <fullName evidence="1">Uncharacterized protein</fullName>
    </submittedName>
</protein>
<name>A0ACC1I5D3_9FUNG</name>
<evidence type="ECO:0000313" key="2">
    <source>
        <dbReference type="Proteomes" id="UP001150581"/>
    </source>
</evidence>
<organism evidence="1 2">
    <name type="scientific">Kickxella alabastrina</name>
    <dbReference type="NCBI Taxonomy" id="61397"/>
    <lineage>
        <taxon>Eukaryota</taxon>
        <taxon>Fungi</taxon>
        <taxon>Fungi incertae sedis</taxon>
        <taxon>Zoopagomycota</taxon>
        <taxon>Kickxellomycotina</taxon>
        <taxon>Kickxellomycetes</taxon>
        <taxon>Kickxellales</taxon>
        <taxon>Kickxellaceae</taxon>
        <taxon>Kickxella</taxon>
    </lineage>
</organism>
<reference evidence="1" key="1">
    <citation type="submission" date="2022-07" db="EMBL/GenBank/DDBJ databases">
        <title>Phylogenomic reconstructions and comparative analyses of Kickxellomycotina fungi.</title>
        <authorList>
            <person name="Reynolds N.K."/>
            <person name="Stajich J.E."/>
            <person name="Barry K."/>
            <person name="Grigoriev I.V."/>
            <person name="Crous P."/>
            <person name="Smith M.E."/>
        </authorList>
    </citation>
    <scope>NUCLEOTIDE SEQUENCE</scope>
    <source>
        <strain evidence="1">Benny 63K</strain>
    </source>
</reference>
<sequence>MSTLIRACSTRGLSRSKATSPTSPKDNSNHNPHPTSTKARRIEHLPAELFAMILKHASGIAQIDTHRNYLQHQAQHPSLPTMIQLIRHHRNPQITQVNQHWRRTILAEFHQYAIYDGASDQMLAAPEHLALVRCVLVSIADGSRAFRSVARGLFWLPLRVRRGVRCLGLCMGVGSPISMSEYGALAEAFPGLVRVFVELGGLGTKLRSVLPVLVGESSGAAVSAISLGAGAGLGAVGMARLVRHSAPALQYLALGRAEIADLCRLFWPLQKTTTGGSLFPRLKRLYFLLCPGSTARPIEHLAGALAPFPMLEELCYGVDFEHSPVDAEGQGQGQGELTAENRQVFSEQILQFPMPHLRILKTDAPPSMDYLMLRGHTLSALDYLSLVNYNEQPTNTALSHMLNAAARSAHSLKHLGCWAINIPPPHYTALNLSFPPHPTLQVLDLKTWNISLLDLNNLLSHLPNLQEIKITLTRPQDHIAHDRIALNLELRRVWIGAVESKESGVWDSAALESLVEVVTRMLNLRELLVFTRAFEKLRTCILRGRSEDIFNFAKTVNIGICHCHEELVKRTTYMCL</sequence>